<name>A0AAD3TGY6_NEPGR</name>
<dbReference type="PANTHER" id="PTHR32258:SF28">
    <property type="entry name" value="PROTEIN NETWORKED 3A-RELATED"/>
    <property type="match status" value="1"/>
</dbReference>
<gene>
    <name evidence="5" type="ORF">Nepgr_030420</name>
</gene>
<feature type="compositionally biased region" description="Polar residues" evidence="3">
    <location>
        <begin position="49"/>
        <end position="66"/>
    </location>
</feature>
<dbReference type="InterPro" id="IPR011684">
    <property type="entry name" value="NAB"/>
</dbReference>
<evidence type="ECO:0000256" key="2">
    <source>
        <dbReference type="ARBA" id="ARBA00038006"/>
    </source>
</evidence>
<dbReference type="InterPro" id="IPR051861">
    <property type="entry name" value="NET_actin-binding_domain"/>
</dbReference>
<feature type="compositionally biased region" description="Basic and acidic residues" evidence="3">
    <location>
        <begin position="67"/>
        <end position="76"/>
    </location>
</feature>
<dbReference type="GO" id="GO:0003779">
    <property type="term" value="F:actin binding"/>
    <property type="evidence" value="ECO:0007669"/>
    <property type="project" value="InterPro"/>
</dbReference>
<evidence type="ECO:0000313" key="6">
    <source>
        <dbReference type="Proteomes" id="UP001279734"/>
    </source>
</evidence>
<dbReference type="Proteomes" id="UP001279734">
    <property type="component" value="Unassembled WGS sequence"/>
</dbReference>
<reference evidence="5" key="1">
    <citation type="submission" date="2023-05" db="EMBL/GenBank/DDBJ databases">
        <title>Nepenthes gracilis genome sequencing.</title>
        <authorList>
            <person name="Fukushima K."/>
        </authorList>
    </citation>
    <scope>NUCLEOTIDE SEQUENCE</scope>
    <source>
        <strain evidence="5">SING2019-196</strain>
    </source>
</reference>
<evidence type="ECO:0000256" key="1">
    <source>
        <dbReference type="ARBA" id="ARBA00023054"/>
    </source>
</evidence>
<feature type="domain" description="NAB" evidence="4">
    <location>
        <begin position="75"/>
        <end position="118"/>
    </location>
</feature>
<comment type="similarity">
    <text evidence="2">Belongs to the NET family.</text>
</comment>
<evidence type="ECO:0000259" key="4">
    <source>
        <dbReference type="Pfam" id="PF07765"/>
    </source>
</evidence>
<comment type="caution">
    <text evidence="5">The sequence shown here is derived from an EMBL/GenBank/DDBJ whole genome shotgun (WGS) entry which is preliminary data.</text>
</comment>
<dbReference type="Pfam" id="PF07765">
    <property type="entry name" value="KIP1"/>
    <property type="match status" value="1"/>
</dbReference>
<proteinExistence type="inferred from homology"/>
<keyword evidence="1" id="KW-0175">Coiled coil</keyword>
<dbReference type="AlphaFoldDB" id="A0AAD3TGY6"/>
<accession>A0AAD3TGY6</accession>
<keyword evidence="6" id="KW-1185">Reference proteome</keyword>
<organism evidence="5 6">
    <name type="scientific">Nepenthes gracilis</name>
    <name type="common">Slender pitcher plant</name>
    <dbReference type="NCBI Taxonomy" id="150966"/>
    <lineage>
        <taxon>Eukaryota</taxon>
        <taxon>Viridiplantae</taxon>
        <taxon>Streptophyta</taxon>
        <taxon>Embryophyta</taxon>
        <taxon>Tracheophyta</taxon>
        <taxon>Spermatophyta</taxon>
        <taxon>Magnoliopsida</taxon>
        <taxon>eudicotyledons</taxon>
        <taxon>Gunneridae</taxon>
        <taxon>Pentapetalae</taxon>
        <taxon>Caryophyllales</taxon>
        <taxon>Nepenthaceae</taxon>
        <taxon>Nepenthes</taxon>
    </lineage>
</organism>
<evidence type="ECO:0000256" key="3">
    <source>
        <dbReference type="SAM" id="MobiDB-lite"/>
    </source>
</evidence>
<evidence type="ECO:0000313" key="5">
    <source>
        <dbReference type="EMBL" id="GMH28577.1"/>
    </source>
</evidence>
<protein>
    <recommendedName>
        <fullName evidence="4">NAB domain-containing protein</fullName>
    </recommendedName>
</protein>
<feature type="region of interest" description="Disordered" evidence="3">
    <location>
        <begin position="49"/>
        <end position="76"/>
    </location>
</feature>
<dbReference type="EMBL" id="BSYO01000034">
    <property type="protein sequence ID" value="GMH28577.1"/>
    <property type="molecule type" value="Genomic_DNA"/>
</dbReference>
<sequence length="125" mass="14166">MATCLCAPSANYPRASASLLYDSHLVYKLSESLMLKLCVMDIQAVSFGTGDNTNPKGNQAQMPSNENHPEKDPKMKLIEEDTYSITRMDKMYSKKRQELLKLVEEFYHAFSSLAKKNDDAVREPL</sequence>
<dbReference type="PANTHER" id="PTHR32258">
    <property type="entry name" value="PROTEIN NETWORKED 4A"/>
    <property type="match status" value="1"/>
</dbReference>